<feature type="region of interest" description="Disordered" evidence="1">
    <location>
        <begin position="890"/>
        <end position="915"/>
    </location>
</feature>
<dbReference type="Proteomes" id="UP000326759">
    <property type="component" value="Unassembled WGS sequence"/>
</dbReference>
<feature type="region of interest" description="Disordered" evidence="1">
    <location>
        <begin position="1"/>
        <end position="33"/>
    </location>
</feature>
<protein>
    <submittedName>
        <fullName evidence="2">Uncharacterized protein</fullName>
    </submittedName>
</protein>
<accession>A0A5N5SWH7</accession>
<sequence>MGTRRRQKKNGKANGNRIQNGNNFDTESDLKNKEKGLPESLDFAAIKSKKSKKKSKIIQIIEKGCFGRKIEANPIARKKYLIRERPVNVNSNENFKGIKYSSNVESCAILGRTITKKNRKHIKLKEDFGQILKLEFFAFSKINIEKISFCFSFQNITVGNLTFKKSLIKSKSLKSPLTTVIFENILKDDGFTLFNNEMSLEYSITFKNSNPRNVSQENIYFTLNCVECNRSVFICQSLDALFSVKTSKHERCKIYKNQQNYLSLIYNGCFFPILRVRNCHKCSSIKFDDNQKKTLLNYAPMDRDENLCPTTSLSQINNSTRAKDLNLYSVNKVFIPQNQNTPDSLESFNNSYPMILENNCRNHLDEQDALEGKVEQKNTFSSFEPSNLSALPGSFLCPSVFNECNSAYKCSYIEDSPHICDSCEVNSPYLHKTYNNTCMRYVNSPFNFHYQNLNEGYYKGTLQTKDAISNVEINDHANLNSDCDCVFLPNMRTRSDMLSNDRESSLTNANSKNFVRDIYSSNVHNSLKANWRNSNEFSISNVTNTNNGETTRNVHLKHFNQGLKSKNYQDCLDHTESSNKNQIDLLSNSSAATYNFGSYSNQPFTDVANPNSCLGCSKNLRNYQNWNYCQGFRPNGNFYNTEQVSNMFVPFSYSKVTESTASESHNCEIGYLCDNEVDFVDGNKINNLCFPVETNEEIEGINSNTEGVRIFTNRHYKHLNTSKLLRGNQLIPKNPYASQTGVPKYLESHLPSDKEANLVSEYDSPHYSSNFRISNLQPCHNNYNTNHSDSSSCSTNESSPCEIENSNYSAQISSALNNAPNFPVYEKEKHKNFSSYEVTCDNFDNRNVSDFPNENKIPSRKLKTIEEHIQEMEDNWLIYKRNKALKAQNGESHSNFPNYNNHKSRPFSKSNFRSGLQSNRKLRGNYFEKYKYPENFGPGYHHPQILSHFKSNFSKPRYYRGKFSNGYEYNNNYRERFNAQENFFNAAANPNFYTQ</sequence>
<name>A0A5N5SWH7_9CRUS</name>
<dbReference type="OrthoDB" id="10318650at2759"/>
<feature type="compositionally biased region" description="Basic residues" evidence="1">
    <location>
        <begin position="1"/>
        <end position="11"/>
    </location>
</feature>
<dbReference type="EMBL" id="SEYY01019158">
    <property type="protein sequence ID" value="KAB7498573.1"/>
    <property type="molecule type" value="Genomic_DNA"/>
</dbReference>
<reference evidence="2 3" key="1">
    <citation type="journal article" date="2019" name="PLoS Biol.">
        <title>Sex chromosomes control vertical transmission of feminizing Wolbachia symbionts in an isopod.</title>
        <authorList>
            <person name="Becking T."/>
            <person name="Chebbi M.A."/>
            <person name="Giraud I."/>
            <person name="Moumen B."/>
            <person name="Laverre T."/>
            <person name="Caubet Y."/>
            <person name="Peccoud J."/>
            <person name="Gilbert C."/>
            <person name="Cordaux R."/>
        </authorList>
    </citation>
    <scope>NUCLEOTIDE SEQUENCE [LARGE SCALE GENOMIC DNA]</scope>
    <source>
        <strain evidence="2">ANa2</strain>
        <tissue evidence="2">Whole body excluding digestive tract and cuticle</tissue>
    </source>
</reference>
<evidence type="ECO:0000313" key="3">
    <source>
        <dbReference type="Proteomes" id="UP000326759"/>
    </source>
</evidence>
<evidence type="ECO:0000313" key="2">
    <source>
        <dbReference type="EMBL" id="KAB7498573.1"/>
    </source>
</evidence>
<proteinExistence type="predicted"/>
<gene>
    <name evidence="2" type="ORF">Anas_09487</name>
</gene>
<organism evidence="2 3">
    <name type="scientific">Armadillidium nasatum</name>
    <dbReference type="NCBI Taxonomy" id="96803"/>
    <lineage>
        <taxon>Eukaryota</taxon>
        <taxon>Metazoa</taxon>
        <taxon>Ecdysozoa</taxon>
        <taxon>Arthropoda</taxon>
        <taxon>Crustacea</taxon>
        <taxon>Multicrustacea</taxon>
        <taxon>Malacostraca</taxon>
        <taxon>Eumalacostraca</taxon>
        <taxon>Peracarida</taxon>
        <taxon>Isopoda</taxon>
        <taxon>Oniscidea</taxon>
        <taxon>Crinocheta</taxon>
        <taxon>Armadillidiidae</taxon>
        <taxon>Armadillidium</taxon>
    </lineage>
</organism>
<keyword evidence="3" id="KW-1185">Reference proteome</keyword>
<comment type="caution">
    <text evidence="2">The sequence shown here is derived from an EMBL/GenBank/DDBJ whole genome shotgun (WGS) entry which is preliminary data.</text>
</comment>
<feature type="compositionally biased region" description="Polar residues" evidence="1">
    <location>
        <begin position="16"/>
        <end position="25"/>
    </location>
</feature>
<evidence type="ECO:0000256" key="1">
    <source>
        <dbReference type="SAM" id="MobiDB-lite"/>
    </source>
</evidence>
<dbReference type="AlphaFoldDB" id="A0A5N5SWH7"/>